<evidence type="ECO:0000313" key="1">
    <source>
        <dbReference type="EMBL" id="KAK4725748.1"/>
    </source>
</evidence>
<dbReference type="Gene3D" id="3.90.550.50">
    <property type="match status" value="1"/>
</dbReference>
<dbReference type="Pfam" id="PF04646">
    <property type="entry name" value="DUF604"/>
    <property type="match status" value="1"/>
</dbReference>
<dbReference type="InterPro" id="IPR006740">
    <property type="entry name" value="DUF604"/>
</dbReference>
<sequence>MVHGIMEDLEQEHEGVRWVVMGDDEYSMFFVEDIVDVLAKYDHNKYYYFGDQSEYILSNFWFSFDQGFGGAGFIMNIESCLRRYPFLNSADLITMVSIVDLGVGFTPLKGLRHLDMRGDISGLLSSHSKTPLLSLHHIDSIAPIFPLMDRAKSLRHFMKAAIMKAAKFDQSRLLQQIICHHRLSNWTFSVSWGYSVHIYEKIMPRSHLIKPIQTFKTWIKKPKSPPYYMFNTRPCTNDSCETPHVFFFKTIGKMKNKNEIWTTYFRSEAQGLPSNCSIDGDRPTNYVNKIQVYSPRAKRTEMDRCECCDIIHTSGSNKAKIKLRECFTNEKIA</sequence>
<comment type="caution">
    <text evidence="1">The sequence shown here is derived from an EMBL/GenBank/DDBJ whole genome shotgun (WGS) entry which is preliminary data.</text>
</comment>
<dbReference type="EMBL" id="JAWPEI010000005">
    <property type="protein sequence ID" value="KAK4725748.1"/>
    <property type="molecule type" value="Genomic_DNA"/>
</dbReference>
<dbReference type="PANTHER" id="PTHR10811">
    <property type="entry name" value="FRINGE-RELATED"/>
    <property type="match status" value="1"/>
</dbReference>
<keyword evidence="2" id="KW-1185">Reference proteome</keyword>
<organism evidence="1 2">
    <name type="scientific">Solanum pinnatisectum</name>
    <name type="common">tansyleaf nightshade</name>
    <dbReference type="NCBI Taxonomy" id="50273"/>
    <lineage>
        <taxon>Eukaryota</taxon>
        <taxon>Viridiplantae</taxon>
        <taxon>Streptophyta</taxon>
        <taxon>Embryophyta</taxon>
        <taxon>Tracheophyta</taxon>
        <taxon>Spermatophyta</taxon>
        <taxon>Magnoliopsida</taxon>
        <taxon>eudicotyledons</taxon>
        <taxon>Gunneridae</taxon>
        <taxon>Pentapetalae</taxon>
        <taxon>asterids</taxon>
        <taxon>lamiids</taxon>
        <taxon>Solanales</taxon>
        <taxon>Solanaceae</taxon>
        <taxon>Solanoideae</taxon>
        <taxon>Solaneae</taxon>
        <taxon>Solanum</taxon>
    </lineage>
</organism>
<reference evidence="1 2" key="1">
    <citation type="submission" date="2023-10" db="EMBL/GenBank/DDBJ databases">
        <title>Genome-Wide Identification Analysis in wild type Solanum Pinnatisectum Reveals Some Genes Defensing Phytophthora Infestans.</title>
        <authorList>
            <person name="Sun C."/>
        </authorList>
    </citation>
    <scope>NUCLEOTIDE SEQUENCE [LARGE SCALE GENOMIC DNA]</scope>
    <source>
        <strain evidence="1">LQN</strain>
        <tissue evidence="1">Leaf</tissue>
    </source>
</reference>
<proteinExistence type="predicted"/>
<dbReference type="Proteomes" id="UP001311915">
    <property type="component" value="Unassembled WGS sequence"/>
</dbReference>
<dbReference type="AlphaFoldDB" id="A0AAV9LJV7"/>
<gene>
    <name evidence="1" type="ORF">R3W88_030665</name>
</gene>
<name>A0AAV9LJV7_9SOLN</name>
<accession>A0AAV9LJV7</accession>
<protein>
    <submittedName>
        <fullName evidence="1">Uncharacterized protein</fullName>
    </submittedName>
</protein>
<evidence type="ECO:0000313" key="2">
    <source>
        <dbReference type="Proteomes" id="UP001311915"/>
    </source>
</evidence>